<gene>
    <name evidence="4" type="ORF">B0A49_02804</name>
</gene>
<evidence type="ECO:0000256" key="2">
    <source>
        <dbReference type="ARBA" id="ARBA00038334"/>
    </source>
</evidence>
<organism evidence="4 5">
    <name type="scientific">Cryomyces minteri</name>
    <dbReference type="NCBI Taxonomy" id="331657"/>
    <lineage>
        <taxon>Eukaryota</taxon>
        <taxon>Fungi</taxon>
        <taxon>Dikarya</taxon>
        <taxon>Ascomycota</taxon>
        <taxon>Pezizomycotina</taxon>
        <taxon>Dothideomycetes</taxon>
        <taxon>Dothideomycetes incertae sedis</taxon>
        <taxon>Cryomyces</taxon>
    </lineage>
</organism>
<dbReference type="Proteomes" id="UP000308768">
    <property type="component" value="Unassembled WGS sequence"/>
</dbReference>
<feature type="domain" description="BURP" evidence="3">
    <location>
        <begin position="1"/>
        <end position="29"/>
    </location>
</feature>
<proteinExistence type="inferred from homology"/>
<dbReference type="Pfam" id="PF00561">
    <property type="entry name" value="Abhydrolase_1"/>
    <property type="match status" value="1"/>
</dbReference>
<dbReference type="InterPro" id="IPR000073">
    <property type="entry name" value="AB_hydrolase_1"/>
</dbReference>
<protein>
    <recommendedName>
        <fullName evidence="3">BURP domain-containing protein</fullName>
    </recommendedName>
</protein>
<dbReference type="InterPro" id="IPR004873">
    <property type="entry name" value="BURP_dom"/>
</dbReference>
<dbReference type="PRINTS" id="PR00412">
    <property type="entry name" value="EPOXHYDRLASE"/>
</dbReference>
<comment type="caution">
    <text evidence="4">The sequence shown here is derived from an EMBL/GenBank/DDBJ whole genome shotgun (WGS) entry which is preliminary data.</text>
</comment>
<feature type="non-terminal residue" evidence="4">
    <location>
        <position position="1"/>
    </location>
</feature>
<comment type="similarity">
    <text evidence="2">Belongs to the AB hydrolase superfamily. Epoxide hydrolase family.</text>
</comment>
<dbReference type="InterPro" id="IPR029058">
    <property type="entry name" value="AB_hydrolase_fold"/>
</dbReference>
<dbReference type="SUPFAM" id="SSF53474">
    <property type="entry name" value="alpha/beta-Hydrolases"/>
    <property type="match status" value="1"/>
</dbReference>
<dbReference type="PANTHER" id="PTHR43329">
    <property type="entry name" value="EPOXIDE HYDROLASE"/>
    <property type="match status" value="1"/>
</dbReference>
<dbReference type="Gene3D" id="3.40.50.1820">
    <property type="entry name" value="alpha/beta hydrolase"/>
    <property type="match status" value="1"/>
</dbReference>
<dbReference type="STRING" id="331657.A0A4U0XVN1"/>
<name>A0A4U0XVN1_9PEZI</name>
<evidence type="ECO:0000259" key="3">
    <source>
        <dbReference type="PROSITE" id="PS51277"/>
    </source>
</evidence>
<reference evidence="4 5" key="1">
    <citation type="submission" date="2017-03" db="EMBL/GenBank/DDBJ databases">
        <title>Genomes of endolithic fungi from Antarctica.</title>
        <authorList>
            <person name="Coleine C."/>
            <person name="Masonjones S."/>
            <person name="Stajich J.E."/>
        </authorList>
    </citation>
    <scope>NUCLEOTIDE SEQUENCE [LARGE SCALE GENOMIC DNA]</scope>
    <source>
        <strain evidence="4 5">CCFEE 5187</strain>
    </source>
</reference>
<dbReference type="PROSITE" id="PS51277">
    <property type="entry name" value="BURP"/>
    <property type="match status" value="1"/>
</dbReference>
<dbReference type="GO" id="GO:0016787">
    <property type="term" value="F:hydrolase activity"/>
    <property type="evidence" value="ECO:0007669"/>
    <property type="project" value="UniProtKB-KW"/>
</dbReference>
<evidence type="ECO:0000313" key="4">
    <source>
        <dbReference type="EMBL" id="TKA79165.1"/>
    </source>
</evidence>
<dbReference type="EMBL" id="NAJN01000111">
    <property type="protein sequence ID" value="TKA79165.1"/>
    <property type="molecule type" value="Genomic_DNA"/>
</dbReference>
<evidence type="ECO:0000256" key="1">
    <source>
        <dbReference type="ARBA" id="ARBA00022801"/>
    </source>
</evidence>
<dbReference type="AlphaFoldDB" id="A0A4U0XVN1"/>
<sequence>QIHGVKGGSGPPLLLLHGFPQTHLIWNKVASQLTKSYTVVAIDLRGYGSSSKPHGDDKHIAYSKRVMARDCVRVMEYLGHSRFFLCGHDRGARVGHALLTTYPSAAIKAIFLDISPTLKMFDSTDQQLATAYYHWFFLIQPSPFPEDMILASPRLFAEKSLLGLTATSIDLFGPDAFAAYVAGLSDPASVHAMCEDYRAAATVDLDDARADEREGRRIGCPLRVLWGAKGVIEKCFDAVKDWSEVAEEGMVDKGSRAVGSGHYIPEEVPEELLGHVREFLVDG</sequence>
<keyword evidence="5" id="KW-1185">Reference proteome</keyword>
<keyword evidence="1" id="KW-0378">Hydrolase</keyword>
<evidence type="ECO:0000313" key="5">
    <source>
        <dbReference type="Proteomes" id="UP000308768"/>
    </source>
</evidence>
<dbReference type="InterPro" id="IPR000639">
    <property type="entry name" value="Epox_hydrolase-like"/>
</dbReference>
<dbReference type="OrthoDB" id="408373at2759"/>
<accession>A0A4U0XVN1</accession>